<evidence type="ECO:0000313" key="3">
    <source>
        <dbReference type="Proteomes" id="UP000238916"/>
    </source>
</evidence>
<dbReference type="AlphaFoldDB" id="A0A2U3LH98"/>
<dbReference type="SMART" id="SM00530">
    <property type="entry name" value="HTH_XRE"/>
    <property type="match status" value="1"/>
</dbReference>
<dbReference type="Proteomes" id="UP000238916">
    <property type="component" value="Unassembled WGS sequence"/>
</dbReference>
<dbReference type="GO" id="GO:0003677">
    <property type="term" value="F:DNA binding"/>
    <property type="evidence" value="ECO:0007669"/>
    <property type="project" value="InterPro"/>
</dbReference>
<proteinExistence type="predicted"/>
<dbReference type="PROSITE" id="PS50943">
    <property type="entry name" value="HTH_CROC1"/>
    <property type="match status" value="1"/>
</dbReference>
<dbReference type="CDD" id="cd00093">
    <property type="entry name" value="HTH_XRE"/>
    <property type="match status" value="1"/>
</dbReference>
<sequence>MTRHKRERFKQLRRAYGTQDKVGAAVGVTGTMIRYIENGNATPSGKLMLKLSFLFDTPVNELFPDVEMEAQSEAVLDALR</sequence>
<feature type="domain" description="HTH cro/C1-type" evidence="1">
    <location>
        <begin position="9"/>
        <end position="62"/>
    </location>
</feature>
<reference evidence="3" key="1">
    <citation type="submission" date="2018-02" db="EMBL/GenBank/DDBJ databases">
        <authorList>
            <person name="Hausmann B."/>
        </authorList>
    </citation>
    <scope>NUCLEOTIDE SEQUENCE [LARGE SCALE GENOMIC DNA]</scope>
    <source>
        <strain evidence="3">Peat soil MAG SbF1</strain>
    </source>
</reference>
<dbReference type="EMBL" id="OMOF01000445">
    <property type="protein sequence ID" value="SPF51210.1"/>
    <property type="molecule type" value="Genomic_DNA"/>
</dbReference>
<dbReference type="InterPro" id="IPR001387">
    <property type="entry name" value="Cro/C1-type_HTH"/>
</dbReference>
<dbReference type="InterPro" id="IPR010982">
    <property type="entry name" value="Lambda_DNA-bd_dom_sf"/>
</dbReference>
<evidence type="ECO:0000313" key="2">
    <source>
        <dbReference type="EMBL" id="SPF51210.1"/>
    </source>
</evidence>
<evidence type="ECO:0000259" key="1">
    <source>
        <dbReference type="PROSITE" id="PS50943"/>
    </source>
</evidence>
<dbReference type="Pfam" id="PF01381">
    <property type="entry name" value="HTH_3"/>
    <property type="match status" value="1"/>
</dbReference>
<dbReference type="OrthoDB" id="48775at2"/>
<accession>A0A2U3LH98</accession>
<dbReference type="Gene3D" id="1.10.260.40">
    <property type="entry name" value="lambda repressor-like DNA-binding domains"/>
    <property type="match status" value="1"/>
</dbReference>
<gene>
    <name evidence="2" type="ORF">SBF1_50094</name>
</gene>
<name>A0A2U3LH98_9FIRM</name>
<dbReference type="SUPFAM" id="SSF47413">
    <property type="entry name" value="lambda repressor-like DNA-binding domains"/>
    <property type="match status" value="1"/>
</dbReference>
<organism evidence="2 3">
    <name type="scientific">Candidatus Desulfosporosinus infrequens</name>
    <dbReference type="NCBI Taxonomy" id="2043169"/>
    <lineage>
        <taxon>Bacteria</taxon>
        <taxon>Bacillati</taxon>
        <taxon>Bacillota</taxon>
        <taxon>Clostridia</taxon>
        <taxon>Eubacteriales</taxon>
        <taxon>Desulfitobacteriaceae</taxon>
        <taxon>Desulfosporosinus</taxon>
    </lineage>
</organism>
<protein>
    <submittedName>
        <fullName evidence="2">Putative transcriptional regulator</fullName>
    </submittedName>
</protein>